<feature type="domain" description="Integrase core" evidence="1">
    <location>
        <begin position="139"/>
        <end position="315"/>
    </location>
</feature>
<dbReference type="InterPro" id="IPR058913">
    <property type="entry name" value="Integrase_dom_put"/>
</dbReference>
<dbReference type="PANTHER" id="PTHR46177">
    <property type="entry name" value="INTEGRASE CATALYTIC DOMAIN-CONTAINING PROTEIN"/>
    <property type="match status" value="1"/>
</dbReference>
<accession>A0AAD4C9K0</accession>
<gene>
    <name evidence="2" type="ORF">L210DRAFT_3516954</name>
</gene>
<organism evidence="2 3">
    <name type="scientific">Boletus edulis BED1</name>
    <dbReference type="NCBI Taxonomy" id="1328754"/>
    <lineage>
        <taxon>Eukaryota</taxon>
        <taxon>Fungi</taxon>
        <taxon>Dikarya</taxon>
        <taxon>Basidiomycota</taxon>
        <taxon>Agaricomycotina</taxon>
        <taxon>Agaricomycetes</taxon>
        <taxon>Agaricomycetidae</taxon>
        <taxon>Boletales</taxon>
        <taxon>Boletineae</taxon>
        <taxon>Boletaceae</taxon>
        <taxon>Boletoideae</taxon>
        <taxon>Boletus</taxon>
    </lineage>
</organism>
<dbReference type="Proteomes" id="UP001194468">
    <property type="component" value="Unassembled WGS sequence"/>
</dbReference>
<proteinExistence type="predicted"/>
<keyword evidence="3" id="KW-1185">Reference proteome</keyword>
<protein>
    <recommendedName>
        <fullName evidence="1">Integrase core domain-containing protein</fullName>
    </recommendedName>
</protein>
<comment type="caution">
    <text evidence="2">The sequence shown here is derived from an EMBL/GenBank/DDBJ whole genome shotgun (WGS) entry which is preliminary data.</text>
</comment>
<dbReference type="AlphaFoldDB" id="A0AAD4C9K0"/>
<name>A0AAD4C9K0_BOLED</name>
<dbReference type="Pfam" id="PF24764">
    <property type="entry name" value="rva_4"/>
    <property type="match status" value="1"/>
</dbReference>
<dbReference type="PANTHER" id="PTHR46177:SF1">
    <property type="entry name" value="INTEGRASE CATALYTIC DOMAIN-CONTAINING PROTEIN"/>
    <property type="match status" value="1"/>
</dbReference>
<evidence type="ECO:0000259" key="1">
    <source>
        <dbReference type="Pfam" id="PF24764"/>
    </source>
</evidence>
<evidence type="ECO:0000313" key="2">
    <source>
        <dbReference type="EMBL" id="KAF8452098.1"/>
    </source>
</evidence>
<reference evidence="2" key="2">
    <citation type="journal article" date="2020" name="Nat. Commun.">
        <title>Large-scale genome sequencing of mycorrhizal fungi provides insights into the early evolution of symbiotic traits.</title>
        <authorList>
            <person name="Miyauchi S."/>
            <person name="Kiss E."/>
            <person name="Kuo A."/>
            <person name="Drula E."/>
            <person name="Kohler A."/>
            <person name="Sanchez-Garcia M."/>
            <person name="Morin E."/>
            <person name="Andreopoulos B."/>
            <person name="Barry K.W."/>
            <person name="Bonito G."/>
            <person name="Buee M."/>
            <person name="Carver A."/>
            <person name="Chen C."/>
            <person name="Cichocki N."/>
            <person name="Clum A."/>
            <person name="Culley D."/>
            <person name="Crous P.W."/>
            <person name="Fauchery L."/>
            <person name="Girlanda M."/>
            <person name="Hayes R.D."/>
            <person name="Keri Z."/>
            <person name="LaButti K."/>
            <person name="Lipzen A."/>
            <person name="Lombard V."/>
            <person name="Magnuson J."/>
            <person name="Maillard F."/>
            <person name="Murat C."/>
            <person name="Nolan M."/>
            <person name="Ohm R.A."/>
            <person name="Pangilinan J."/>
            <person name="Pereira M.F."/>
            <person name="Perotto S."/>
            <person name="Peter M."/>
            <person name="Pfister S."/>
            <person name="Riley R."/>
            <person name="Sitrit Y."/>
            <person name="Stielow J.B."/>
            <person name="Szollosi G."/>
            <person name="Zifcakova L."/>
            <person name="Stursova M."/>
            <person name="Spatafora J.W."/>
            <person name="Tedersoo L."/>
            <person name="Vaario L.M."/>
            <person name="Yamada A."/>
            <person name="Yan M."/>
            <person name="Wang P."/>
            <person name="Xu J."/>
            <person name="Bruns T."/>
            <person name="Baldrian P."/>
            <person name="Vilgalys R."/>
            <person name="Dunand C."/>
            <person name="Henrissat B."/>
            <person name="Grigoriev I.V."/>
            <person name="Hibbett D."/>
            <person name="Nagy L.G."/>
            <person name="Martin F.M."/>
        </authorList>
    </citation>
    <scope>NUCLEOTIDE SEQUENCE</scope>
    <source>
        <strain evidence="2">BED1</strain>
    </source>
</reference>
<sequence length="493" mass="57053">MPNQNKPTPPLSLIEPHIRSLWKKRSTDKQIVAKLRQLIDTDQYGIGLTKFIEIRKGLGLYRTRQQAHTPDTIRPVMTELREIYPNAGVREMISLIFHEHDMAVSRNTMQSYFASYEPPELLRQRKANRLRRRRFWAAGVNDIWAVDQHDKWLRHGLALHTGVEPFSGRILWMKIWHSNRNSQLILSYYLEVVEKFGFIPMVTQSDPGTENFGIANAQTFLCQMQDPTLQGFVQHRWMRTKKNIVPEIAWSQLRRRFAPGFKGILDHGVNEGWYDPDNTLQLMVFHWVFIPWLQSELDAYRDRINNTRKRRDRNKVLPHGVPELIHENPEEYGSLDFKVMVSEAAINEVRRLYINGDHTVFDLIPAPLNHYIEQCYDHLGRPQVGRMSAWTVYLEILDLMRRYEDIADILGGIEGIAEDSDPAILVAGADLHEVDGYMGGVANGLGLQPEHLTALDVYEADEPDTFVDEIEATQVAWVDAFSSDEEEEVDDSL</sequence>
<dbReference type="EMBL" id="WHUW01000001">
    <property type="protein sequence ID" value="KAF8452098.1"/>
    <property type="molecule type" value="Genomic_DNA"/>
</dbReference>
<evidence type="ECO:0000313" key="3">
    <source>
        <dbReference type="Proteomes" id="UP001194468"/>
    </source>
</evidence>
<reference evidence="2" key="1">
    <citation type="submission" date="2019-10" db="EMBL/GenBank/DDBJ databases">
        <authorList>
            <consortium name="DOE Joint Genome Institute"/>
            <person name="Kuo A."/>
            <person name="Miyauchi S."/>
            <person name="Kiss E."/>
            <person name="Drula E."/>
            <person name="Kohler A."/>
            <person name="Sanchez-Garcia M."/>
            <person name="Andreopoulos B."/>
            <person name="Barry K.W."/>
            <person name="Bonito G."/>
            <person name="Buee M."/>
            <person name="Carver A."/>
            <person name="Chen C."/>
            <person name="Cichocki N."/>
            <person name="Clum A."/>
            <person name="Culley D."/>
            <person name="Crous P.W."/>
            <person name="Fauchery L."/>
            <person name="Girlanda M."/>
            <person name="Hayes R."/>
            <person name="Keri Z."/>
            <person name="LaButti K."/>
            <person name="Lipzen A."/>
            <person name="Lombard V."/>
            <person name="Magnuson J."/>
            <person name="Maillard F."/>
            <person name="Morin E."/>
            <person name="Murat C."/>
            <person name="Nolan M."/>
            <person name="Ohm R."/>
            <person name="Pangilinan J."/>
            <person name="Pereira M."/>
            <person name="Perotto S."/>
            <person name="Peter M."/>
            <person name="Riley R."/>
            <person name="Sitrit Y."/>
            <person name="Stielow B."/>
            <person name="Szollosi G."/>
            <person name="Zifcakova L."/>
            <person name="Stursova M."/>
            <person name="Spatafora J.W."/>
            <person name="Tedersoo L."/>
            <person name="Vaario L.-M."/>
            <person name="Yamada A."/>
            <person name="Yan M."/>
            <person name="Wang P."/>
            <person name="Xu J."/>
            <person name="Bruns T."/>
            <person name="Baldrian P."/>
            <person name="Vilgalys R."/>
            <person name="Henrissat B."/>
            <person name="Grigoriev I.V."/>
            <person name="Hibbett D."/>
            <person name="Nagy L.G."/>
            <person name="Martin F.M."/>
        </authorList>
    </citation>
    <scope>NUCLEOTIDE SEQUENCE</scope>
    <source>
        <strain evidence="2">BED1</strain>
    </source>
</reference>